<proteinExistence type="predicted"/>
<accession>A0A9Q4L1B3</accession>
<evidence type="ECO:0000313" key="2">
    <source>
        <dbReference type="EMBL" id="MDF9745749.1"/>
    </source>
</evidence>
<gene>
    <name evidence="2" type="ORF">NDI89_09125</name>
</gene>
<keyword evidence="3" id="KW-1185">Reference proteome</keyword>
<evidence type="ECO:0000313" key="3">
    <source>
        <dbReference type="Proteomes" id="UP001154061"/>
    </source>
</evidence>
<reference evidence="2" key="1">
    <citation type="submission" date="2022-06" db="EMBL/GenBank/DDBJ databases">
        <title>Natrinema sp. a new haloarchaeum isolate from saline soil.</title>
        <authorList>
            <person name="Strakova D."/>
            <person name="Galisteo C."/>
            <person name="Sanchez-Porro C."/>
            <person name="Ventosa A."/>
        </authorList>
    </citation>
    <scope>NUCLEOTIDE SEQUENCE</scope>
    <source>
        <strain evidence="2">S1CR25-10</strain>
    </source>
</reference>
<comment type="caution">
    <text evidence="2">The sequence shown here is derived from an EMBL/GenBank/DDBJ whole genome shotgun (WGS) entry which is preliminary data.</text>
</comment>
<keyword evidence="1" id="KW-1133">Transmembrane helix</keyword>
<dbReference type="RefSeq" id="WP_277521229.1">
    <property type="nucleotide sequence ID" value="NZ_JAMQOT010000002.1"/>
</dbReference>
<name>A0A9Q4L1B3_9EURY</name>
<dbReference type="EMBL" id="JAMQOT010000002">
    <property type="protein sequence ID" value="MDF9745749.1"/>
    <property type="molecule type" value="Genomic_DNA"/>
</dbReference>
<keyword evidence="1" id="KW-0812">Transmembrane</keyword>
<dbReference type="AlphaFoldDB" id="A0A9Q4L1B3"/>
<sequence length="52" mass="5572">MEHGIPLPVNVAASTRETVRRVSRILVPIAIVAVTTGIGLLVFFELVSAFPL</sequence>
<feature type="transmembrane region" description="Helical" evidence="1">
    <location>
        <begin position="25"/>
        <end position="44"/>
    </location>
</feature>
<keyword evidence="1" id="KW-0472">Membrane</keyword>
<organism evidence="2 3">
    <name type="scientific">Natrinema salsiterrestre</name>
    <dbReference type="NCBI Taxonomy" id="2950540"/>
    <lineage>
        <taxon>Archaea</taxon>
        <taxon>Methanobacteriati</taxon>
        <taxon>Methanobacteriota</taxon>
        <taxon>Stenosarchaea group</taxon>
        <taxon>Halobacteria</taxon>
        <taxon>Halobacteriales</taxon>
        <taxon>Natrialbaceae</taxon>
        <taxon>Natrinema</taxon>
    </lineage>
</organism>
<dbReference type="Proteomes" id="UP001154061">
    <property type="component" value="Unassembled WGS sequence"/>
</dbReference>
<protein>
    <submittedName>
        <fullName evidence="2">Uncharacterized protein</fullName>
    </submittedName>
</protein>
<evidence type="ECO:0000256" key="1">
    <source>
        <dbReference type="SAM" id="Phobius"/>
    </source>
</evidence>